<dbReference type="GO" id="GO:0016020">
    <property type="term" value="C:membrane"/>
    <property type="evidence" value="ECO:0007669"/>
    <property type="project" value="UniProtKB-SubCell"/>
</dbReference>
<evidence type="ECO:0000256" key="5">
    <source>
        <dbReference type="ARBA" id="ARBA00023002"/>
    </source>
</evidence>
<evidence type="ECO:0000259" key="7">
    <source>
        <dbReference type="PROSITE" id="PS51387"/>
    </source>
</evidence>
<dbReference type="GO" id="GO:0050614">
    <property type="term" value="F:Delta24-sterol reductase activity"/>
    <property type="evidence" value="ECO:0007669"/>
    <property type="project" value="UniProtKB-EC"/>
</dbReference>
<dbReference type="PROSITE" id="PS51387">
    <property type="entry name" value="FAD_PCMH"/>
    <property type="match status" value="1"/>
</dbReference>
<accession>A0A3M2SHY2</accession>
<keyword evidence="6" id="KW-0472">Membrane</keyword>
<dbReference type="Proteomes" id="UP000277212">
    <property type="component" value="Unassembled WGS sequence"/>
</dbReference>
<dbReference type="Gene3D" id="3.30.465.10">
    <property type="match status" value="1"/>
</dbReference>
<dbReference type="InterPro" id="IPR006094">
    <property type="entry name" value="Oxid_FAD_bind_N"/>
</dbReference>
<reference evidence="8 9" key="1">
    <citation type="submission" date="2017-06" db="EMBL/GenBank/DDBJ databases">
        <title>Comparative genomic analysis of Ambrosia Fusariam Clade fungi.</title>
        <authorList>
            <person name="Stajich J.E."/>
            <person name="Carrillo J."/>
            <person name="Kijimoto T."/>
            <person name="Eskalen A."/>
            <person name="O'Donnell K."/>
            <person name="Kasson M."/>
        </authorList>
    </citation>
    <scope>NUCLEOTIDE SEQUENCE [LARGE SCALE GENOMIC DNA]</scope>
    <source>
        <strain evidence="8">UCR3666</strain>
    </source>
</reference>
<dbReference type="GO" id="GO:0005737">
    <property type="term" value="C:cytoplasm"/>
    <property type="evidence" value="ECO:0007669"/>
    <property type="project" value="TreeGrafter"/>
</dbReference>
<gene>
    <name evidence="8" type="ORF">CDV36_003581</name>
</gene>
<dbReference type="SUPFAM" id="SSF56176">
    <property type="entry name" value="FAD-binding/transporter-associated domain-like"/>
    <property type="match status" value="1"/>
</dbReference>
<dbReference type="AlphaFoldDB" id="A0A3M2SHY2"/>
<evidence type="ECO:0000313" key="8">
    <source>
        <dbReference type="EMBL" id="RMJ16742.1"/>
    </source>
</evidence>
<dbReference type="GO" id="GO:0071949">
    <property type="term" value="F:FAD binding"/>
    <property type="evidence" value="ECO:0007669"/>
    <property type="project" value="InterPro"/>
</dbReference>
<evidence type="ECO:0000256" key="1">
    <source>
        <dbReference type="ARBA" id="ARBA00004167"/>
    </source>
</evidence>
<protein>
    <recommendedName>
        <fullName evidence="2">Delta(24)-sterol reductase</fullName>
        <ecNumber evidence="2">1.3.1.72</ecNumber>
    </recommendedName>
</protein>
<evidence type="ECO:0000256" key="3">
    <source>
        <dbReference type="ARBA" id="ARBA00022692"/>
    </source>
</evidence>
<dbReference type="InterPro" id="IPR016169">
    <property type="entry name" value="FAD-bd_PCMH_sub2"/>
</dbReference>
<dbReference type="STRING" id="2010991.A0A3M2SHY2"/>
<comment type="subcellular location">
    <subcellularLocation>
        <location evidence="1">Membrane</location>
        <topology evidence="1">Single-pass membrane protein</topology>
    </subcellularLocation>
</comment>
<dbReference type="EC" id="1.3.1.72" evidence="2"/>
<keyword evidence="3" id="KW-0812">Transmembrane</keyword>
<feature type="domain" description="FAD-binding PCMH-type" evidence="7">
    <location>
        <begin position="1"/>
        <end position="167"/>
    </location>
</feature>
<proteinExistence type="predicted"/>
<dbReference type="EMBL" id="NKUJ01000043">
    <property type="protein sequence ID" value="RMJ16742.1"/>
    <property type="molecule type" value="Genomic_DNA"/>
</dbReference>
<keyword evidence="9" id="KW-1185">Reference proteome</keyword>
<dbReference type="InterPro" id="IPR036318">
    <property type="entry name" value="FAD-bd_PCMH-like_sf"/>
</dbReference>
<dbReference type="FunFam" id="3.30.465.10:FF:000031">
    <property type="entry name" value="FAD binding domain protein"/>
    <property type="match status" value="1"/>
</dbReference>
<evidence type="ECO:0000313" key="9">
    <source>
        <dbReference type="Proteomes" id="UP000277212"/>
    </source>
</evidence>
<dbReference type="Pfam" id="PF01565">
    <property type="entry name" value="FAD_binding_4"/>
    <property type="match status" value="1"/>
</dbReference>
<dbReference type="GO" id="GO:0008202">
    <property type="term" value="P:steroid metabolic process"/>
    <property type="evidence" value="ECO:0007669"/>
    <property type="project" value="TreeGrafter"/>
</dbReference>
<dbReference type="InterPro" id="IPR016166">
    <property type="entry name" value="FAD-bd_PCMH"/>
</dbReference>
<dbReference type="OrthoDB" id="415825at2759"/>
<evidence type="ECO:0000256" key="2">
    <source>
        <dbReference type="ARBA" id="ARBA00012405"/>
    </source>
</evidence>
<name>A0A3M2SHY2_9HYPO</name>
<keyword evidence="5" id="KW-0560">Oxidoreductase</keyword>
<comment type="caution">
    <text evidence="8">The sequence shown here is derived from an EMBL/GenBank/DDBJ whole genome shotgun (WGS) entry which is preliminary data.</text>
</comment>
<sequence>MDAHDAVVKGVAERVKYFHKRQEPFRLYHGSTNSTRQSNRRVDNTVDTSSLNHVLEVRTDSKTVLVEPNVPMDALVDATLKHGLVPLVVMEFPGITVGGGFSGTSGESSSFRYGAFDATVNSIEIVLADGTITHASKTERQDLFWGAASAFGTLGVVTLLEVQLKEAKKYVELKYRLAKGPAETVKIIREECKKFENDYVDGIVYSKDTTVVCVGRLVDDLPVRAKPMRFFRRQDPWFYLHVETVRDGLRLGMVTVVADYIPIKDYLFRYDRGGFWVAKYAFKYFLTPFNRLTRYVLDSLLRARVMYSAGHKSNLFDYYMVQDVGVPYRSVQEFQTWLDKEFKIYPLWICPLRIKRDEPDSGHGLHSDFSKPGAPDLLNYGIWGPLQGNRRDAIRHNRSLEQKVQACGGKKWLYAHAYYTEDEFWTHYDRASYEALRAKYGATYLPSVYDKVKVDIEGPDKVMQSTVRTNWPFQGLRGVYKALTGGDYLLQKKSGETDAGKKQD</sequence>
<organism evidence="8 9">
    <name type="scientific">Fusarium kuroshium</name>
    <dbReference type="NCBI Taxonomy" id="2010991"/>
    <lineage>
        <taxon>Eukaryota</taxon>
        <taxon>Fungi</taxon>
        <taxon>Dikarya</taxon>
        <taxon>Ascomycota</taxon>
        <taxon>Pezizomycotina</taxon>
        <taxon>Sordariomycetes</taxon>
        <taxon>Hypocreomycetidae</taxon>
        <taxon>Hypocreales</taxon>
        <taxon>Nectriaceae</taxon>
        <taxon>Fusarium</taxon>
        <taxon>Fusarium solani species complex</taxon>
    </lineage>
</organism>
<dbReference type="PANTHER" id="PTHR10801:SF0">
    <property type="entry name" value="DELTA(24)-STEROL REDUCTASE"/>
    <property type="match status" value="1"/>
</dbReference>
<evidence type="ECO:0000256" key="4">
    <source>
        <dbReference type="ARBA" id="ARBA00022989"/>
    </source>
</evidence>
<keyword evidence="4" id="KW-1133">Transmembrane helix</keyword>
<evidence type="ECO:0000256" key="6">
    <source>
        <dbReference type="ARBA" id="ARBA00023136"/>
    </source>
</evidence>
<dbReference type="PANTHER" id="PTHR10801">
    <property type="entry name" value="24-DEHYDROCHOLESTEROL REDUCTASE"/>
    <property type="match status" value="1"/>
</dbReference>
<dbReference type="GO" id="GO:0000246">
    <property type="term" value="F:Delta24(24-1) sterol reductase activity"/>
    <property type="evidence" value="ECO:0007669"/>
    <property type="project" value="TreeGrafter"/>
</dbReference>
<dbReference type="InterPro" id="IPR040165">
    <property type="entry name" value="Diminuto-like"/>
</dbReference>